<dbReference type="Gene3D" id="2.170.150.10">
    <property type="entry name" value="Metal Binding Protein, Guanine Nucleotide Exchange Factor, Chain A"/>
    <property type="match status" value="1"/>
</dbReference>
<dbReference type="EMBL" id="JACVQF010000187">
    <property type="protein sequence ID" value="MBD0420232.1"/>
    <property type="molecule type" value="Genomic_DNA"/>
</dbReference>
<evidence type="ECO:0000259" key="1">
    <source>
        <dbReference type="PROSITE" id="PS51797"/>
    </source>
</evidence>
<evidence type="ECO:0000313" key="2">
    <source>
        <dbReference type="EMBL" id="MBD0420232.1"/>
    </source>
</evidence>
<dbReference type="InterPro" id="IPR011323">
    <property type="entry name" value="Mss4/transl-control_tumour"/>
</dbReference>
<dbReference type="GO" id="GO:0005737">
    <property type="term" value="C:cytoplasm"/>
    <property type="evidence" value="ECO:0007669"/>
    <property type="project" value="TreeGrafter"/>
</dbReference>
<protein>
    <recommendedName>
        <fullName evidence="1">TCTP domain-containing protein</fullName>
    </recommendedName>
</protein>
<gene>
    <name evidence="2" type="ORF">H0H10_13850</name>
</gene>
<feature type="domain" description="TCTP" evidence="1">
    <location>
        <begin position="36"/>
        <end position="183"/>
    </location>
</feature>
<comment type="caution">
    <text evidence="2">The sequence shown here is derived from an EMBL/GenBank/DDBJ whole genome shotgun (WGS) entry which is preliminary data.</text>
</comment>
<dbReference type="PANTHER" id="PTHR11991:SF0">
    <property type="entry name" value="TRANSLATIONALLY-CONTROLLED TUMOR PROTEIN"/>
    <property type="match status" value="1"/>
</dbReference>
<dbReference type="RefSeq" id="WP_188181234.1">
    <property type="nucleotide sequence ID" value="NZ_JACVQF010000187.1"/>
</dbReference>
<reference evidence="2" key="1">
    <citation type="submission" date="2020-09" db="EMBL/GenBank/DDBJ databases">
        <title>Streptomyces grisecoloratus sp. nov., isolated from cotton soil.</title>
        <authorList>
            <person name="Xing L."/>
        </authorList>
    </citation>
    <scope>NUCLEOTIDE SEQUENCE</scope>
    <source>
        <strain evidence="2">TRM S81-3</strain>
    </source>
</reference>
<dbReference type="Proteomes" id="UP000621210">
    <property type="component" value="Unassembled WGS sequence"/>
</dbReference>
<dbReference type="InterPro" id="IPR011057">
    <property type="entry name" value="Mss4-like_sf"/>
</dbReference>
<keyword evidence="3" id="KW-1185">Reference proteome</keyword>
<dbReference type="SUPFAM" id="SSF51316">
    <property type="entry name" value="Mss4-like"/>
    <property type="match status" value="1"/>
</dbReference>
<name>A0A926QRT1_9ACTN</name>
<dbReference type="PANTHER" id="PTHR11991">
    <property type="entry name" value="TRANSLATIONALLY CONTROLLED TUMOR PROTEIN-RELATED"/>
    <property type="match status" value="1"/>
</dbReference>
<sequence>MTLREAVLFAGCLERAGANAVPGRSRGTRIERIAESASLTDIVTGDRMLSDAFPIKTIDGVAWEVDGETDQAGDGASWVGDFVRDFRLSPATFDKKRYLTQLRGYMGAVKRALAESGATEDEIAAFEKGASAYAKKITANFAHYEFWTGESNHPDGMVVLLAYRDDDTPYFTFWQHGLQRHEN</sequence>
<dbReference type="Pfam" id="PF00838">
    <property type="entry name" value="TCTP"/>
    <property type="match status" value="1"/>
</dbReference>
<reference evidence="2" key="2">
    <citation type="submission" date="2020-09" db="EMBL/GenBank/DDBJ databases">
        <authorList>
            <person name="Luo X."/>
        </authorList>
    </citation>
    <scope>NUCLEOTIDE SEQUENCE</scope>
    <source>
        <strain evidence="2">TRM S81-3</strain>
    </source>
</reference>
<organism evidence="2 3">
    <name type="scientific">Streptomyces griseicoloratus</name>
    <dbReference type="NCBI Taxonomy" id="2752516"/>
    <lineage>
        <taxon>Bacteria</taxon>
        <taxon>Bacillati</taxon>
        <taxon>Actinomycetota</taxon>
        <taxon>Actinomycetes</taxon>
        <taxon>Kitasatosporales</taxon>
        <taxon>Streptomycetaceae</taxon>
        <taxon>Streptomyces</taxon>
    </lineage>
</organism>
<evidence type="ECO:0000313" key="3">
    <source>
        <dbReference type="Proteomes" id="UP000621210"/>
    </source>
</evidence>
<dbReference type="PROSITE" id="PS51797">
    <property type="entry name" value="TCTP_3"/>
    <property type="match status" value="1"/>
</dbReference>
<accession>A0A926QRT1</accession>
<dbReference type="GO" id="GO:0005509">
    <property type="term" value="F:calcium ion binding"/>
    <property type="evidence" value="ECO:0007669"/>
    <property type="project" value="TreeGrafter"/>
</dbReference>
<dbReference type="InterPro" id="IPR034737">
    <property type="entry name" value="TCTP"/>
</dbReference>
<dbReference type="AlphaFoldDB" id="A0A926QRT1"/>
<proteinExistence type="predicted"/>
<dbReference type="InterPro" id="IPR018105">
    <property type="entry name" value="Translational_control_tumour_p"/>
</dbReference>